<evidence type="ECO:0000313" key="4">
    <source>
        <dbReference type="Proteomes" id="UP000177053"/>
    </source>
</evidence>
<accession>A0A1F7X7A4</accession>
<evidence type="ECO:0000313" key="3">
    <source>
        <dbReference type="EMBL" id="OGM10783.1"/>
    </source>
</evidence>
<evidence type="ECO:0000256" key="1">
    <source>
        <dbReference type="SAM" id="MobiDB-lite"/>
    </source>
</evidence>
<dbReference type="Proteomes" id="UP000177053">
    <property type="component" value="Unassembled WGS sequence"/>
</dbReference>
<proteinExistence type="predicted"/>
<feature type="transmembrane region" description="Helical" evidence="2">
    <location>
        <begin position="75"/>
        <end position="92"/>
    </location>
</feature>
<comment type="caution">
    <text evidence="3">The sequence shown here is derived from an EMBL/GenBank/DDBJ whole genome shotgun (WGS) entry which is preliminary data.</text>
</comment>
<keyword evidence="2" id="KW-1133">Transmembrane helix</keyword>
<organism evidence="3 4">
    <name type="scientific">Candidatus Woesebacteria bacterium RBG_16_34_12</name>
    <dbReference type="NCBI Taxonomy" id="1802480"/>
    <lineage>
        <taxon>Bacteria</taxon>
        <taxon>Candidatus Woeseibacteriota</taxon>
    </lineage>
</organism>
<feature type="transmembrane region" description="Helical" evidence="2">
    <location>
        <begin position="51"/>
        <end position="69"/>
    </location>
</feature>
<keyword evidence="2" id="KW-0812">Transmembrane</keyword>
<evidence type="ECO:0008006" key="5">
    <source>
        <dbReference type="Google" id="ProtNLM"/>
    </source>
</evidence>
<keyword evidence="2" id="KW-0472">Membrane</keyword>
<feature type="compositionally biased region" description="Basic and acidic residues" evidence="1">
    <location>
        <begin position="7"/>
        <end position="22"/>
    </location>
</feature>
<evidence type="ECO:0000256" key="2">
    <source>
        <dbReference type="SAM" id="Phobius"/>
    </source>
</evidence>
<protein>
    <recommendedName>
        <fullName evidence="5">DUF5673 domain-containing protein</fullName>
    </recommendedName>
</protein>
<reference evidence="3 4" key="1">
    <citation type="journal article" date="2016" name="Nat. Commun.">
        <title>Thousands of microbial genomes shed light on interconnected biogeochemical processes in an aquifer system.</title>
        <authorList>
            <person name="Anantharaman K."/>
            <person name="Brown C.T."/>
            <person name="Hug L.A."/>
            <person name="Sharon I."/>
            <person name="Castelle C.J."/>
            <person name="Probst A.J."/>
            <person name="Thomas B.C."/>
            <person name="Singh A."/>
            <person name="Wilkins M.J."/>
            <person name="Karaoz U."/>
            <person name="Brodie E.L."/>
            <person name="Williams K.H."/>
            <person name="Hubbard S.S."/>
            <person name="Banfield J.F."/>
        </authorList>
    </citation>
    <scope>NUCLEOTIDE SEQUENCE [LARGE SCALE GENOMIC DNA]</scope>
</reference>
<name>A0A1F7X7A4_9BACT</name>
<gene>
    <name evidence="3" type="ORF">A2Z22_02755</name>
</gene>
<dbReference type="EMBL" id="MGFS01000028">
    <property type="protein sequence ID" value="OGM10783.1"/>
    <property type="molecule type" value="Genomic_DNA"/>
</dbReference>
<feature type="region of interest" description="Disordered" evidence="1">
    <location>
        <begin position="1"/>
        <end position="22"/>
    </location>
</feature>
<sequence length="186" mass="21896">MPAQEKVQTETKKESKDIAERTHGPVKIEPEKTLLEWISPARPFKRRDREFWVTIIAIAAVVGLIIFVIEGSIMPILLIISLVFLFYILATVEPENIDYTITNYGIKIAEKRTDWELIRRFWFSRRFNDQLLILETFTLPGRLELVVNEKEIDKIKKMLKDYIIEEEAPPSYLDKTANWFTKKLPQ</sequence>
<dbReference type="AlphaFoldDB" id="A0A1F7X7A4"/>